<feature type="compositionally biased region" description="Polar residues" evidence="4">
    <location>
        <begin position="629"/>
        <end position="647"/>
    </location>
</feature>
<feature type="region of interest" description="Disordered" evidence="4">
    <location>
        <begin position="327"/>
        <end position="350"/>
    </location>
</feature>
<feature type="region of interest" description="Disordered" evidence="4">
    <location>
        <begin position="219"/>
        <end position="251"/>
    </location>
</feature>
<feature type="compositionally biased region" description="Polar residues" evidence="4">
    <location>
        <begin position="335"/>
        <end position="345"/>
    </location>
</feature>
<feature type="domain" description="GRIP" evidence="5">
    <location>
        <begin position="519"/>
        <end position="570"/>
    </location>
</feature>
<feature type="compositionally biased region" description="Basic and acidic residues" evidence="4">
    <location>
        <begin position="271"/>
        <end position="287"/>
    </location>
</feature>
<feature type="compositionally biased region" description="Low complexity" evidence="4">
    <location>
        <begin position="105"/>
        <end position="116"/>
    </location>
</feature>
<evidence type="ECO:0000256" key="4">
    <source>
        <dbReference type="SAM" id="MobiDB-lite"/>
    </source>
</evidence>
<feature type="region of interest" description="Disordered" evidence="4">
    <location>
        <begin position="629"/>
        <end position="680"/>
    </location>
</feature>
<keyword evidence="3" id="KW-0175">Coiled coil</keyword>
<proteinExistence type="predicted"/>
<feature type="compositionally biased region" description="Low complexity" evidence="4">
    <location>
        <begin position="655"/>
        <end position="680"/>
    </location>
</feature>
<evidence type="ECO:0000313" key="7">
    <source>
        <dbReference type="Proteomes" id="UP001642482"/>
    </source>
</evidence>
<dbReference type="Pfam" id="PF10375">
    <property type="entry name" value="GRAB"/>
    <property type="match status" value="1"/>
</dbReference>
<dbReference type="Proteomes" id="UP001642482">
    <property type="component" value="Unassembled WGS sequence"/>
</dbReference>
<protein>
    <recommendedName>
        <fullName evidence="5">GRIP domain-containing protein</fullName>
    </recommendedName>
</protein>
<dbReference type="InterPro" id="IPR000237">
    <property type="entry name" value="GRIP_dom"/>
</dbReference>
<feature type="compositionally biased region" description="Polar residues" evidence="4">
    <location>
        <begin position="9"/>
        <end position="20"/>
    </location>
</feature>
<dbReference type="PROSITE" id="PS50913">
    <property type="entry name" value="GRIP"/>
    <property type="match status" value="1"/>
</dbReference>
<dbReference type="PANTHER" id="PTHR18921">
    <property type="entry name" value="MYOSIN HEAVY CHAIN - RELATED"/>
    <property type="match status" value="1"/>
</dbReference>
<feature type="region of interest" description="Disordered" evidence="4">
    <location>
        <begin position="271"/>
        <end position="309"/>
    </location>
</feature>
<feature type="compositionally biased region" description="Basic and acidic residues" evidence="4">
    <location>
        <begin position="138"/>
        <end position="152"/>
    </location>
</feature>
<dbReference type="PANTHER" id="PTHR18921:SF2">
    <property type="entry name" value="THYROID RECEPTOR-INTERACTING PROTEIN 11"/>
    <property type="match status" value="1"/>
</dbReference>
<organism evidence="6 7">
    <name type="scientific">Sporothrix eucalyptigena</name>
    <dbReference type="NCBI Taxonomy" id="1812306"/>
    <lineage>
        <taxon>Eukaryota</taxon>
        <taxon>Fungi</taxon>
        <taxon>Dikarya</taxon>
        <taxon>Ascomycota</taxon>
        <taxon>Pezizomycotina</taxon>
        <taxon>Sordariomycetes</taxon>
        <taxon>Sordariomycetidae</taxon>
        <taxon>Ophiostomatales</taxon>
        <taxon>Ophiostomataceae</taxon>
        <taxon>Sporothrix</taxon>
    </lineage>
</organism>
<feature type="compositionally biased region" description="Low complexity" evidence="4">
    <location>
        <begin position="171"/>
        <end position="185"/>
    </location>
</feature>
<keyword evidence="7" id="KW-1185">Reference proteome</keyword>
<feature type="compositionally biased region" description="Basic and acidic residues" evidence="4">
    <location>
        <begin position="65"/>
        <end position="75"/>
    </location>
</feature>
<feature type="compositionally biased region" description="Basic and acidic residues" evidence="4">
    <location>
        <begin position="219"/>
        <end position="250"/>
    </location>
</feature>
<dbReference type="Gene3D" id="1.10.287.1490">
    <property type="match status" value="1"/>
</dbReference>
<feature type="compositionally biased region" description="Basic residues" evidence="4">
    <location>
        <begin position="24"/>
        <end position="34"/>
    </location>
</feature>
<evidence type="ECO:0000256" key="1">
    <source>
        <dbReference type="ARBA" id="ARBA00004555"/>
    </source>
</evidence>
<gene>
    <name evidence="6" type="ORF">SEUCBS140593_007066</name>
</gene>
<reference evidence="6 7" key="1">
    <citation type="submission" date="2024-01" db="EMBL/GenBank/DDBJ databases">
        <authorList>
            <person name="Allen C."/>
            <person name="Tagirdzhanova G."/>
        </authorList>
    </citation>
    <scope>NUCLEOTIDE SEQUENCE [LARGE SCALE GENOMIC DNA]</scope>
</reference>
<feature type="compositionally biased region" description="Low complexity" evidence="4">
    <location>
        <begin position="574"/>
        <end position="585"/>
    </location>
</feature>
<comment type="subcellular location">
    <subcellularLocation>
        <location evidence="1">Golgi apparatus</location>
    </subcellularLocation>
</comment>
<keyword evidence="2" id="KW-0333">Golgi apparatus</keyword>
<evidence type="ECO:0000256" key="3">
    <source>
        <dbReference type="ARBA" id="ARBA00023054"/>
    </source>
</evidence>
<feature type="compositionally biased region" description="Low complexity" evidence="4">
    <location>
        <begin position="597"/>
        <end position="608"/>
    </location>
</feature>
<feature type="compositionally biased region" description="Basic and acidic residues" evidence="4">
    <location>
        <begin position="86"/>
        <end position="96"/>
    </location>
</feature>
<evidence type="ECO:0000256" key="2">
    <source>
        <dbReference type="ARBA" id="ARBA00023034"/>
    </source>
</evidence>
<name>A0ABP0CAR4_9PEZI</name>
<dbReference type="EMBL" id="CAWUHD010000082">
    <property type="protein sequence ID" value="CAK7228903.1"/>
    <property type="molecule type" value="Genomic_DNA"/>
</dbReference>
<evidence type="ECO:0000259" key="5">
    <source>
        <dbReference type="PROSITE" id="PS50913"/>
    </source>
</evidence>
<sequence>MPFAAQLQPLLSPQNDNAPSTGGAKKKNKKKKSAAAKANAAQAAAASPTEATAPAASTDPNAQDGADHDNSDVADKQPSTESTPVKTEKTEQKNETASDAAPSDTEATASPTETSTNGNGHARKGSKAANGHTIPLHIKSETESSKDSDKDGSNPADRSSLERNGDDDDQSATSTTPSTPTTAASKTITNPSTMTLDGPEAEALRTDVERLRKQVEELRAVQETHKEEAEQLRNELQESEAGREEAETKYDNLLGRVGKIKETLDSRLKRDQKELEEAREHIEELEKQNSALQEAAQDAEAAVTSATASAANQIARLQRELDEIEREHEHEKTALRNQAQLSQKNVQREKEDLVRQMKQLQSELDETRTTMNDWEVIACEQRSLRESTAEKTIELEEQLSILREQHQHVLDEASTQSDAVNSLQRALQDIQDARRHELRELVQDSETKLQAAEERARIAEKAAETAKAESAELKKELERVAPFEAELKDKISSNAKLRSDIIKSHGHLTKALQFIKHMNPDDRVDKGVITNHLVLFLTLDRSDPKKFQVLQVIASILEWSDDIREKVGLARPGASASSLRLPASPFGRTPSSTSLHASAASEMSTSSTNKPSLANLFANFLMESVDNNTPSSTLSAEDSHLISTYLNTPEPPKPNHASAPPSSQSSGPSSANAQGGAPSS</sequence>
<comment type="caution">
    <text evidence="6">The sequence shown here is derived from an EMBL/GenBank/DDBJ whole genome shotgun (WGS) entry which is preliminary data.</text>
</comment>
<dbReference type="InterPro" id="IPR019459">
    <property type="entry name" value="GRAB"/>
</dbReference>
<feature type="compositionally biased region" description="Low complexity" evidence="4">
    <location>
        <begin position="291"/>
        <end position="309"/>
    </location>
</feature>
<feature type="region of interest" description="Disordered" evidence="4">
    <location>
        <begin position="574"/>
        <end position="609"/>
    </location>
</feature>
<feature type="compositionally biased region" description="Low complexity" evidence="4">
    <location>
        <begin position="35"/>
        <end position="56"/>
    </location>
</feature>
<accession>A0ABP0CAR4</accession>
<feature type="region of interest" description="Disordered" evidence="4">
    <location>
        <begin position="1"/>
        <end position="206"/>
    </location>
</feature>
<feature type="compositionally biased region" description="Polar residues" evidence="4">
    <location>
        <begin position="186"/>
        <end position="195"/>
    </location>
</feature>
<evidence type="ECO:0000313" key="6">
    <source>
        <dbReference type="EMBL" id="CAK7228903.1"/>
    </source>
</evidence>